<reference evidence="3 4" key="1">
    <citation type="submission" date="2010-12" db="EMBL/GenBank/DDBJ databases">
        <title>Whole genome sequence of Anaerolinea thermophila UNI-1.</title>
        <authorList>
            <person name="Narita-Yamada S."/>
            <person name="Kishi E."/>
            <person name="Watanabe Y."/>
            <person name="Takasaki K."/>
            <person name="Ankai A."/>
            <person name="Oguchi A."/>
            <person name="Fukui S."/>
            <person name="Takahashi M."/>
            <person name="Yashiro I."/>
            <person name="Hosoyama A."/>
            <person name="Sekiguchi Y."/>
            <person name="Hanada S."/>
            <person name="Fujita N."/>
        </authorList>
    </citation>
    <scope>NUCLEOTIDE SEQUENCE [LARGE SCALE GENOMIC DNA]</scope>
    <source>
        <strain evidence="4">DSM 14523 / JCM 11388 / NBRC 100420 / UNI-1</strain>
    </source>
</reference>
<dbReference type="HOGENOM" id="CLU_580939_0_0_0"/>
<evidence type="ECO:0000259" key="2">
    <source>
        <dbReference type="Pfam" id="PF13847"/>
    </source>
</evidence>
<evidence type="ECO:0008006" key="5">
    <source>
        <dbReference type="Google" id="ProtNLM"/>
    </source>
</evidence>
<dbReference type="RefSeq" id="WP_013560481.1">
    <property type="nucleotide sequence ID" value="NC_014960.1"/>
</dbReference>
<organism evidence="3 4">
    <name type="scientific">Anaerolinea thermophila (strain DSM 14523 / JCM 11388 / NBRC 100420 / UNI-1)</name>
    <dbReference type="NCBI Taxonomy" id="926569"/>
    <lineage>
        <taxon>Bacteria</taxon>
        <taxon>Bacillati</taxon>
        <taxon>Chloroflexota</taxon>
        <taxon>Anaerolineae</taxon>
        <taxon>Anaerolineales</taxon>
        <taxon>Anaerolineaceae</taxon>
        <taxon>Anaerolinea</taxon>
    </lineage>
</organism>
<dbReference type="CDD" id="cd02440">
    <property type="entry name" value="AdoMet_MTases"/>
    <property type="match status" value="2"/>
</dbReference>
<dbReference type="SUPFAM" id="SSF53335">
    <property type="entry name" value="S-adenosyl-L-methionine-dependent methyltransferases"/>
    <property type="match status" value="2"/>
</dbReference>
<dbReference type="InterPro" id="IPR029063">
    <property type="entry name" value="SAM-dependent_MTases_sf"/>
</dbReference>
<dbReference type="Gene3D" id="3.40.50.150">
    <property type="entry name" value="Vaccinia Virus protein VP39"/>
    <property type="match status" value="2"/>
</dbReference>
<dbReference type="eggNOG" id="COG2226">
    <property type="taxonomic scope" value="Bacteria"/>
</dbReference>
<feature type="domain" description="Methyltransferase" evidence="2">
    <location>
        <begin position="294"/>
        <end position="440"/>
    </location>
</feature>
<evidence type="ECO:0000313" key="4">
    <source>
        <dbReference type="Proteomes" id="UP000008922"/>
    </source>
</evidence>
<dbReference type="InParanoid" id="E8MXN0"/>
<protein>
    <recommendedName>
        <fullName evidence="5">Methyltransferase</fullName>
    </recommendedName>
</protein>
<proteinExistence type="predicted"/>
<keyword evidence="4" id="KW-1185">Reference proteome</keyword>
<name>E8MXN0_ANATU</name>
<dbReference type="Pfam" id="PF08241">
    <property type="entry name" value="Methyltransf_11"/>
    <property type="match status" value="1"/>
</dbReference>
<dbReference type="PANTHER" id="PTHR43591">
    <property type="entry name" value="METHYLTRANSFERASE"/>
    <property type="match status" value="1"/>
</dbReference>
<dbReference type="GO" id="GO:0008757">
    <property type="term" value="F:S-adenosylmethionine-dependent methyltransferase activity"/>
    <property type="evidence" value="ECO:0007669"/>
    <property type="project" value="InterPro"/>
</dbReference>
<dbReference type="AlphaFoldDB" id="E8MXN0"/>
<evidence type="ECO:0000259" key="1">
    <source>
        <dbReference type="Pfam" id="PF08241"/>
    </source>
</evidence>
<evidence type="ECO:0000313" key="3">
    <source>
        <dbReference type="EMBL" id="BAJ64111.1"/>
    </source>
</evidence>
<dbReference type="Proteomes" id="UP000008922">
    <property type="component" value="Chromosome"/>
</dbReference>
<dbReference type="OrthoDB" id="9772751at2"/>
<sequence>MSTSENVRAYFNQNAFRWDTLRTEYFPDTLREVILSKAYLRPEMVVADIGGGTGFVTLGLATRVNQVHLVEPSSAMLEIAKKNLSAFTNIIYHQTGVENLPFPEESLDAMFANMVLHHLPDPEQGIKEMVRVLRPGGRLILTDLDNHSYTWFKEEMADVWLGFDRQEIRKWFEQTGLVNVLVTDTKDSCCTKETCQCSCESSSKEAQISIFLATGTRKYISMEKVTEAYSDIAIMERPCCAPSSETGNSSCCCTKPQAFLISADYAEEDLIQVPEDLWQNSLGCGNPTAFARLQPGMTVLDIGSGRGLDVFLAAQKVGKEGRIIGIDPSPEMLKKAQQIAEKYQLANVEFRQGEAEEIPLPDETVDVILSNCVVNLSEDKSKAFQEAFRVLKSGGRLNISDIVLSTSLPMEIQLDETGWVSCISGSLPEQEYLDLLQQAGFSEIAIEKKVPAGQIAGTEIFSLTLTATKP</sequence>
<gene>
    <name evidence="3" type="ordered locus">ANT_20850</name>
</gene>
<dbReference type="EMBL" id="AP012029">
    <property type="protein sequence ID" value="BAJ64111.1"/>
    <property type="molecule type" value="Genomic_DNA"/>
</dbReference>
<dbReference type="NCBIfam" id="NF008823">
    <property type="entry name" value="PRK11873.1"/>
    <property type="match status" value="1"/>
</dbReference>
<accession>E8MXN0</accession>
<dbReference type="Pfam" id="PF13847">
    <property type="entry name" value="Methyltransf_31"/>
    <property type="match status" value="1"/>
</dbReference>
<feature type="domain" description="Methyltransferase type 11" evidence="1">
    <location>
        <begin position="48"/>
        <end position="141"/>
    </location>
</feature>
<dbReference type="STRING" id="926569.ANT_20850"/>
<dbReference type="InterPro" id="IPR013216">
    <property type="entry name" value="Methyltransf_11"/>
</dbReference>
<dbReference type="InterPro" id="IPR025714">
    <property type="entry name" value="Methyltranfer_dom"/>
</dbReference>
<dbReference type="PANTHER" id="PTHR43591:SF24">
    <property type="entry name" value="2-METHOXY-6-POLYPRENYL-1,4-BENZOQUINOL METHYLASE, MITOCHONDRIAL"/>
    <property type="match status" value="1"/>
</dbReference>
<dbReference type="KEGG" id="atm:ANT_20850"/>